<gene>
    <name evidence="2" type="ORF">mMyoMyo1_010138</name>
</gene>
<organism evidence="2 3">
    <name type="scientific">Myotis myotis</name>
    <name type="common">Greater mouse-eared bat</name>
    <name type="synonym">Vespertilio myotis</name>
    <dbReference type="NCBI Taxonomy" id="51298"/>
    <lineage>
        <taxon>Eukaryota</taxon>
        <taxon>Metazoa</taxon>
        <taxon>Chordata</taxon>
        <taxon>Craniata</taxon>
        <taxon>Vertebrata</taxon>
        <taxon>Euteleostomi</taxon>
        <taxon>Mammalia</taxon>
        <taxon>Eutheria</taxon>
        <taxon>Laurasiatheria</taxon>
        <taxon>Chiroptera</taxon>
        <taxon>Yangochiroptera</taxon>
        <taxon>Vespertilionidae</taxon>
        <taxon>Myotis</taxon>
    </lineage>
</organism>
<proteinExistence type="predicted"/>
<keyword evidence="3" id="KW-1185">Reference proteome</keyword>
<evidence type="ECO:0000313" key="2">
    <source>
        <dbReference type="EMBL" id="KAF6279879.1"/>
    </source>
</evidence>
<dbReference type="EMBL" id="JABWUV010000021">
    <property type="protein sequence ID" value="KAF6279879.1"/>
    <property type="molecule type" value="Genomic_DNA"/>
</dbReference>
<dbReference type="Proteomes" id="UP000527355">
    <property type="component" value="Unassembled WGS sequence"/>
</dbReference>
<comment type="caution">
    <text evidence="2">The sequence shown here is derived from an EMBL/GenBank/DDBJ whole genome shotgun (WGS) entry which is preliminary data.</text>
</comment>
<protein>
    <submittedName>
        <fullName evidence="2">Uncharacterized protein</fullName>
    </submittedName>
</protein>
<feature type="compositionally biased region" description="Polar residues" evidence="1">
    <location>
        <begin position="97"/>
        <end position="113"/>
    </location>
</feature>
<reference evidence="2 3" key="1">
    <citation type="journal article" date="2020" name="Nature">
        <title>Six reference-quality genomes reveal evolution of bat adaptations.</title>
        <authorList>
            <person name="Jebb D."/>
            <person name="Huang Z."/>
            <person name="Pippel M."/>
            <person name="Hughes G.M."/>
            <person name="Lavrichenko K."/>
            <person name="Devanna P."/>
            <person name="Winkler S."/>
            <person name="Jermiin L.S."/>
            <person name="Skirmuntt E.C."/>
            <person name="Katzourakis A."/>
            <person name="Burkitt-Gray L."/>
            <person name="Ray D.A."/>
            <person name="Sullivan K.A.M."/>
            <person name="Roscito J.G."/>
            <person name="Kirilenko B.M."/>
            <person name="Davalos L.M."/>
            <person name="Corthals A.P."/>
            <person name="Power M.L."/>
            <person name="Jones G."/>
            <person name="Ransome R.D."/>
            <person name="Dechmann D.K.N."/>
            <person name="Locatelli A.G."/>
            <person name="Puechmaille S.J."/>
            <person name="Fedrigo O."/>
            <person name="Jarvis E.D."/>
            <person name="Hiller M."/>
            <person name="Vernes S.C."/>
            <person name="Myers E.W."/>
            <person name="Teeling E.C."/>
        </authorList>
    </citation>
    <scope>NUCLEOTIDE SEQUENCE [LARGE SCALE GENOMIC DNA]</scope>
    <source>
        <strain evidence="2">MMyoMyo1</strain>
        <tissue evidence="2">Flight muscle</tissue>
    </source>
</reference>
<feature type="region of interest" description="Disordered" evidence="1">
    <location>
        <begin position="97"/>
        <end position="122"/>
    </location>
</feature>
<dbReference type="AlphaFoldDB" id="A0A7J7RUQ3"/>
<evidence type="ECO:0000313" key="3">
    <source>
        <dbReference type="Proteomes" id="UP000527355"/>
    </source>
</evidence>
<sequence>MDRLPPARPTLGIEPATRACVLDQNRTWDPSVRSPTLYPLSQTNEGWTVFAKPLGDGEFFANRNQKPGAYSRKEISEFERKTQRPYRQINNRACSMEGSKTSLAAGTKKNLSSKLFGPSRLK</sequence>
<evidence type="ECO:0000256" key="1">
    <source>
        <dbReference type="SAM" id="MobiDB-lite"/>
    </source>
</evidence>
<name>A0A7J7RUQ3_MYOMY</name>
<accession>A0A7J7RUQ3</accession>